<sequence>MKALRLVSSIASKLNFLGLTSTMLMVSSRSSRSHSMDLRLLLNSLVVQSTSSLDALLGSCSNSSHRWCRPWAVFTASAPHL</sequence>
<reference evidence="1" key="2">
    <citation type="journal article" date="2015" name="Fish Shellfish Immunol.">
        <title>Early steps in the European eel (Anguilla anguilla)-Vibrio vulnificus interaction in the gills: Role of the RtxA13 toxin.</title>
        <authorList>
            <person name="Callol A."/>
            <person name="Pajuelo D."/>
            <person name="Ebbesson L."/>
            <person name="Teles M."/>
            <person name="MacKenzie S."/>
            <person name="Amaro C."/>
        </authorList>
    </citation>
    <scope>NUCLEOTIDE SEQUENCE</scope>
</reference>
<reference evidence="1" key="1">
    <citation type="submission" date="2014-11" db="EMBL/GenBank/DDBJ databases">
        <authorList>
            <person name="Amaro Gonzalez C."/>
        </authorList>
    </citation>
    <scope>NUCLEOTIDE SEQUENCE</scope>
</reference>
<protein>
    <submittedName>
        <fullName evidence="1">Uncharacterized protein</fullName>
    </submittedName>
</protein>
<dbReference type="EMBL" id="GBXM01062381">
    <property type="protein sequence ID" value="JAH46196.1"/>
    <property type="molecule type" value="Transcribed_RNA"/>
</dbReference>
<organism evidence="1">
    <name type="scientific">Anguilla anguilla</name>
    <name type="common">European freshwater eel</name>
    <name type="synonym">Muraena anguilla</name>
    <dbReference type="NCBI Taxonomy" id="7936"/>
    <lineage>
        <taxon>Eukaryota</taxon>
        <taxon>Metazoa</taxon>
        <taxon>Chordata</taxon>
        <taxon>Craniata</taxon>
        <taxon>Vertebrata</taxon>
        <taxon>Euteleostomi</taxon>
        <taxon>Actinopterygii</taxon>
        <taxon>Neopterygii</taxon>
        <taxon>Teleostei</taxon>
        <taxon>Anguilliformes</taxon>
        <taxon>Anguillidae</taxon>
        <taxon>Anguilla</taxon>
    </lineage>
</organism>
<dbReference type="AlphaFoldDB" id="A0A0E9SY14"/>
<name>A0A0E9SY14_ANGAN</name>
<accession>A0A0E9SY14</accession>
<evidence type="ECO:0000313" key="1">
    <source>
        <dbReference type="EMBL" id="JAH46196.1"/>
    </source>
</evidence>
<proteinExistence type="predicted"/>